<dbReference type="NCBIfam" id="NF038134">
    <property type="entry name" value="choice_anch_M"/>
    <property type="match status" value="1"/>
</dbReference>
<reference evidence="7" key="1">
    <citation type="journal article" date="2014" name="Int. J. Syst. Evol. Microbiol.">
        <title>Complete genome sequence of Corynebacterium casei LMG S-19264T (=DSM 44701T), isolated from a smear-ripened cheese.</title>
        <authorList>
            <consortium name="US DOE Joint Genome Institute (JGI-PGF)"/>
            <person name="Walter F."/>
            <person name="Albersmeier A."/>
            <person name="Kalinowski J."/>
            <person name="Ruckert C."/>
        </authorList>
    </citation>
    <scope>NUCLEOTIDE SEQUENCE</scope>
    <source>
        <strain evidence="7">JCM 3091</strain>
    </source>
</reference>
<evidence type="ECO:0000313" key="8">
    <source>
        <dbReference type="Proteomes" id="UP000662200"/>
    </source>
</evidence>
<evidence type="ECO:0008006" key="9">
    <source>
        <dbReference type="Google" id="ProtNLM"/>
    </source>
</evidence>
<keyword evidence="2 5" id="KW-0813">Transport</keyword>
<dbReference type="SUPFAM" id="SSF53807">
    <property type="entry name" value="Helical backbone' metal receptor"/>
    <property type="match status" value="1"/>
</dbReference>
<organism evidence="7 8">
    <name type="scientific">Pilimelia terevasa</name>
    <dbReference type="NCBI Taxonomy" id="53372"/>
    <lineage>
        <taxon>Bacteria</taxon>
        <taxon>Bacillati</taxon>
        <taxon>Actinomycetota</taxon>
        <taxon>Actinomycetes</taxon>
        <taxon>Micromonosporales</taxon>
        <taxon>Micromonosporaceae</taxon>
        <taxon>Pilimelia</taxon>
    </lineage>
</organism>
<gene>
    <name evidence="7" type="ORF">GCM10010124_38700</name>
</gene>
<protein>
    <recommendedName>
        <fullName evidence="9">Anchored repeat ABC transporter, substrate-binding protein</fullName>
    </recommendedName>
</protein>
<dbReference type="InterPro" id="IPR006128">
    <property type="entry name" value="Lipoprotein_PsaA-like"/>
</dbReference>
<keyword evidence="3" id="KW-0479">Metal-binding</keyword>
<comment type="caution">
    <text evidence="7">The sequence shown here is derived from an EMBL/GenBank/DDBJ whole genome shotgun (WGS) entry which is preliminary data.</text>
</comment>
<dbReference type="PANTHER" id="PTHR42953:SF1">
    <property type="entry name" value="METAL-BINDING PROTEIN HI_0362-RELATED"/>
    <property type="match status" value="1"/>
</dbReference>
<dbReference type="Gene3D" id="3.40.50.1980">
    <property type="entry name" value="Nitrogenase molybdenum iron protein domain"/>
    <property type="match status" value="3"/>
</dbReference>
<dbReference type="InterPro" id="IPR022434">
    <property type="entry name" value="ABC_LPXTG_lipo_actinobac"/>
</dbReference>
<evidence type="ECO:0000256" key="4">
    <source>
        <dbReference type="ARBA" id="ARBA00022729"/>
    </source>
</evidence>
<evidence type="ECO:0000313" key="7">
    <source>
        <dbReference type="EMBL" id="GGK42164.1"/>
    </source>
</evidence>
<evidence type="ECO:0000256" key="5">
    <source>
        <dbReference type="RuleBase" id="RU003512"/>
    </source>
</evidence>
<name>A0A8J3FLF5_9ACTN</name>
<evidence type="ECO:0000256" key="2">
    <source>
        <dbReference type="ARBA" id="ARBA00022448"/>
    </source>
</evidence>
<dbReference type="InterPro" id="IPR050492">
    <property type="entry name" value="Bact_metal-bind_prot9"/>
</dbReference>
<dbReference type="GO" id="GO:0030313">
    <property type="term" value="C:cell envelope"/>
    <property type="evidence" value="ECO:0007669"/>
    <property type="project" value="UniProtKB-SubCell"/>
</dbReference>
<evidence type="ECO:0000256" key="1">
    <source>
        <dbReference type="ARBA" id="ARBA00004196"/>
    </source>
</evidence>
<feature type="signal peptide" evidence="6">
    <location>
        <begin position="1"/>
        <end position="24"/>
    </location>
</feature>
<dbReference type="GO" id="GO:0030001">
    <property type="term" value="P:metal ion transport"/>
    <property type="evidence" value="ECO:0007669"/>
    <property type="project" value="InterPro"/>
</dbReference>
<dbReference type="PRINTS" id="PR00691">
    <property type="entry name" value="ADHESINB"/>
</dbReference>
<dbReference type="InterPro" id="IPR006129">
    <property type="entry name" value="AdhesinB"/>
</dbReference>
<dbReference type="PANTHER" id="PTHR42953">
    <property type="entry name" value="HIGH-AFFINITY ZINC UPTAKE SYSTEM PROTEIN ZNUA-RELATED"/>
    <property type="match status" value="1"/>
</dbReference>
<accession>A0A8J3FLF5</accession>
<dbReference type="NCBIfam" id="TIGR03769">
    <property type="entry name" value="P_ac_wall_RPT"/>
    <property type="match status" value="1"/>
</dbReference>
<dbReference type="GO" id="GO:0007155">
    <property type="term" value="P:cell adhesion"/>
    <property type="evidence" value="ECO:0007669"/>
    <property type="project" value="InterPro"/>
</dbReference>
<dbReference type="Pfam" id="PF01297">
    <property type="entry name" value="ZnuA"/>
    <property type="match status" value="2"/>
</dbReference>
<dbReference type="InterPro" id="IPR022435">
    <property type="entry name" value="Surface-anchored_actinobac"/>
</dbReference>
<evidence type="ECO:0000256" key="3">
    <source>
        <dbReference type="ARBA" id="ARBA00022723"/>
    </source>
</evidence>
<dbReference type="EMBL" id="BMQC01000021">
    <property type="protein sequence ID" value="GGK42164.1"/>
    <property type="molecule type" value="Genomic_DNA"/>
</dbReference>
<keyword evidence="4 6" id="KW-0732">Signal</keyword>
<dbReference type="Proteomes" id="UP000662200">
    <property type="component" value="Unassembled WGS sequence"/>
</dbReference>
<comment type="similarity">
    <text evidence="5">Belongs to the bacterial solute-binding protein 9 family.</text>
</comment>
<evidence type="ECO:0000256" key="6">
    <source>
        <dbReference type="SAM" id="SignalP"/>
    </source>
</evidence>
<dbReference type="NCBIfam" id="TIGR03772">
    <property type="entry name" value="anch_rpt_subst"/>
    <property type="match status" value="1"/>
</dbReference>
<proteinExistence type="inferred from homology"/>
<dbReference type="RefSeq" id="WP_189115786.1">
    <property type="nucleotide sequence ID" value="NZ_BMQC01000021.1"/>
</dbReference>
<dbReference type="GO" id="GO:0046872">
    <property type="term" value="F:metal ion binding"/>
    <property type="evidence" value="ECO:0007669"/>
    <property type="project" value="UniProtKB-KW"/>
</dbReference>
<dbReference type="PRINTS" id="PR00690">
    <property type="entry name" value="ADHESNFAMILY"/>
</dbReference>
<reference evidence="7" key="2">
    <citation type="submission" date="2020-09" db="EMBL/GenBank/DDBJ databases">
        <authorList>
            <person name="Sun Q."/>
            <person name="Ohkuma M."/>
        </authorList>
    </citation>
    <scope>NUCLEOTIDE SEQUENCE</scope>
    <source>
        <strain evidence="7">JCM 3091</strain>
    </source>
</reference>
<keyword evidence="8" id="KW-1185">Reference proteome</keyword>
<comment type="subcellular location">
    <subcellularLocation>
        <location evidence="1">Cell envelope</location>
    </subcellularLocation>
</comment>
<dbReference type="AlphaFoldDB" id="A0A8J3FLF5"/>
<dbReference type="InterPro" id="IPR006127">
    <property type="entry name" value="ZnuA-like"/>
</dbReference>
<feature type="chain" id="PRO_5039609729" description="Anchored repeat ABC transporter, substrate-binding protein" evidence="6">
    <location>
        <begin position="25"/>
        <end position="505"/>
    </location>
</feature>
<sequence length="505" mass="53235">MPWHPPARAVLAAALTLVSAAGCAAHTRDRGKPTVVVTTEIIADLVRQVGGARVAVESVVPPGGDPHSYEPSPADAVKVSTADVAFTNHLLLEEHALIKLFDANVRRGAPNVSLAENAERYGAVLRPLVEKLDLNMLWLGLAVRGADVARSAEVRLSVTKVTGPGRFAMYVTDALGQPTVYADSGNGLDAADTASLPVGAHTHLNWAFTAKGRYDVELAAVLDTGGTQRRLGSGTFTFAVDSAAPAGRSAVDRGHADLAVDVASGRLQVCTAARSCADQQGGADPATSALVVPAGAATAVPRDPRFAFLGQPGATVWQLPQAVLGKHVHGEVDPHTWQDLRNARAYVDVVAETLRKADPAGADTYTANRDRYAAALDETHAYVQRRITSIPEPRRQLVTAHDAFGYLAGAYGLTVAGFVVPNPAQEPSAAEVRQLTETVRRLKVPAVFVEPNLAARSQVLRQVASDNGVQVCRLYGDAFDAAVGDYLAMMRHNADEVARCLGGRA</sequence>